<dbReference type="EMBL" id="FONG01000035">
    <property type="protein sequence ID" value="SFF89840.1"/>
    <property type="molecule type" value="Genomic_DNA"/>
</dbReference>
<evidence type="ECO:0000256" key="1">
    <source>
        <dbReference type="ARBA" id="ARBA00008775"/>
    </source>
</evidence>
<protein>
    <submittedName>
        <fullName evidence="3">Tellurium resistance protein TerD</fullName>
    </submittedName>
</protein>
<feature type="domain" description="TerD" evidence="2">
    <location>
        <begin position="6"/>
        <end position="162"/>
    </location>
</feature>
<dbReference type="STRING" id="380248.SAMN05216251_13522"/>
<dbReference type="OrthoDB" id="3851702at2"/>
<sequence length="177" mass="18926">MSSGLNKGSSRIEVQLRWDPSPLGAPDTDLDLVAATFPTGDRHGAPAYLVHFGSRSPDGTITLNRDSKTGKGLGADETMTLELDRLSDSYGRVVIGVAIQQGGGRQTFGEVVRPDIRLLEGYRTLLAYEFTDVAESTAATVAEFFRGDAGEWRFATDIRGYDADPAGFGRLMGGGAH</sequence>
<dbReference type="RefSeq" id="WP_093717713.1">
    <property type="nucleotide sequence ID" value="NZ_FONG01000035.1"/>
</dbReference>
<dbReference type="Gene3D" id="2.60.60.30">
    <property type="entry name" value="sav2460 like domains"/>
    <property type="match status" value="1"/>
</dbReference>
<evidence type="ECO:0000313" key="4">
    <source>
        <dbReference type="Proteomes" id="UP000199323"/>
    </source>
</evidence>
<evidence type="ECO:0000259" key="2">
    <source>
        <dbReference type="Pfam" id="PF02342"/>
    </source>
</evidence>
<dbReference type="CDD" id="cd06974">
    <property type="entry name" value="TerD_like"/>
    <property type="match status" value="1"/>
</dbReference>
<dbReference type="PANTHER" id="PTHR32097:SF4">
    <property type="entry name" value="GENERAL STRESS PROTEIN 16U"/>
    <property type="match status" value="1"/>
</dbReference>
<dbReference type="Pfam" id="PF02342">
    <property type="entry name" value="TerD"/>
    <property type="match status" value="1"/>
</dbReference>
<dbReference type="AlphaFoldDB" id="A0A1I2MG03"/>
<accession>A0A1I2MG03</accession>
<evidence type="ECO:0000313" key="3">
    <source>
        <dbReference type="EMBL" id="SFF89840.1"/>
    </source>
</evidence>
<dbReference type="InterPro" id="IPR051324">
    <property type="entry name" value="Stress/Tellurium_Resist"/>
</dbReference>
<gene>
    <name evidence="3" type="ORF">SAMN05216251_13522</name>
</gene>
<name>A0A1I2MG03_9ACTN</name>
<dbReference type="Proteomes" id="UP000199323">
    <property type="component" value="Unassembled WGS sequence"/>
</dbReference>
<reference evidence="3 4" key="1">
    <citation type="submission" date="2016-10" db="EMBL/GenBank/DDBJ databases">
        <authorList>
            <person name="de Groot N.N."/>
        </authorList>
    </citation>
    <scope>NUCLEOTIDE SEQUENCE [LARGE SCALE GENOMIC DNA]</scope>
    <source>
        <strain evidence="3 4">CGMCC 4.3510</strain>
    </source>
</reference>
<comment type="similarity">
    <text evidence="1">Belongs to the CAPAB/TerDEXZ family.</text>
</comment>
<keyword evidence="4" id="KW-1185">Reference proteome</keyword>
<proteinExistence type="inferred from homology"/>
<dbReference type="PANTHER" id="PTHR32097">
    <property type="entry name" value="CAMP-BINDING PROTEIN 1-RELATED"/>
    <property type="match status" value="1"/>
</dbReference>
<organism evidence="3 4">
    <name type="scientific">Actinacidiphila alni</name>
    <dbReference type="NCBI Taxonomy" id="380248"/>
    <lineage>
        <taxon>Bacteria</taxon>
        <taxon>Bacillati</taxon>
        <taxon>Actinomycetota</taxon>
        <taxon>Actinomycetes</taxon>
        <taxon>Kitasatosporales</taxon>
        <taxon>Streptomycetaceae</taxon>
        <taxon>Actinacidiphila</taxon>
    </lineage>
</organism>
<dbReference type="InterPro" id="IPR003325">
    <property type="entry name" value="TerD"/>
</dbReference>